<keyword evidence="4 8" id="KW-0808">Transferase</keyword>
<gene>
    <name evidence="8" type="ORF">HN018_00625</name>
</gene>
<dbReference type="GO" id="GO:0016757">
    <property type="term" value="F:glycosyltransferase activity"/>
    <property type="evidence" value="ECO:0007669"/>
    <property type="project" value="UniProtKB-KW"/>
</dbReference>
<feature type="transmembrane region" description="Helical" evidence="6">
    <location>
        <begin position="298"/>
        <end position="317"/>
    </location>
</feature>
<name>A0A6M8H7Q9_9PROT</name>
<dbReference type="Pfam" id="PF00535">
    <property type="entry name" value="Glycos_transf_2"/>
    <property type="match status" value="1"/>
</dbReference>
<evidence type="ECO:0000313" key="8">
    <source>
        <dbReference type="EMBL" id="QKE88753.1"/>
    </source>
</evidence>
<dbReference type="InterPro" id="IPR001173">
    <property type="entry name" value="Glyco_trans_2-like"/>
</dbReference>
<dbReference type="AlphaFoldDB" id="A0A6M8H7Q9"/>
<dbReference type="Proteomes" id="UP000500767">
    <property type="component" value="Chromosome"/>
</dbReference>
<reference evidence="8 9" key="1">
    <citation type="journal article" date="2014" name="World J. Microbiol. Biotechnol.">
        <title>Biodiversity and physiological characteristics of Antarctic and Arctic lichens-associated bacteria.</title>
        <authorList>
            <person name="Lee Y.M."/>
            <person name="Kim E.H."/>
            <person name="Lee H.K."/>
            <person name="Hong S.G."/>
        </authorList>
    </citation>
    <scope>NUCLEOTIDE SEQUENCE [LARGE SCALE GENOMIC DNA]</scope>
    <source>
        <strain evidence="8 9">PAMC 26569</strain>
    </source>
</reference>
<accession>A0A6M8H7Q9</accession>
<keyword evidence="6" id="KW-0812">Transmembrane</keyword>
<keyword evidence="9" id="KW-1185">Reference proteome</keyword>
<dbReference type="RefSeq" id="WP_171832712.1">
    <property type="nucleotide sequence ID" value="NZ_CP053708.1"/>
</dbReference>
<evidence type="ECO:0000256" key="1">
    <source>
        <dbReference type="ARBA" id="ARBA00004236"/>
    </source>
</evidence>
<evidence type="ECO:0000256" key="2">
    <source>
        <dbReference type="ARBA" id="ARBA00022475"/>
    </source>
</evidence>
<keyword evidence="2" id="KW-1003">Cell membrane</keyword>
<keyword evidence="5 6" id="KW-0472">Membrane</keyword>
<dbReference type="Gene3D" id="3.90.550.10">
    <property type="entry name" value="Spore Coat Polysaccharide Biosynthesis Protein SpsA, Chain A"/>
    <property type="match status" value="1"/>
</dbReference>
<sequence>MKTKSLPFFSVVIPVLNEERHIGTVLASLIVQLQDMDAEILVMDGGSSDATRAIVADVAATNAMVRWIDNPGRTQSAACNLAAETLAPQSRILLRVDAHAAYPRDFVFQVIDALRTTGATSVVVPMRTVGIGAQQRAIAAAQNSRLGNGGSSHRRIGESRFVDHGHHAAFDLDFFRSVGGYDRNFTHNEDGEFDVRGLRAGGRVWLCSEAVIDYFPRESLSALRRQYVRHGRGRARTTRKHGLRLKARQALPLLLLPVTAIGLLTPVVPWVGIPGGIYLCSSFLWGTVAAIKQRDPALLLMGPAAVVMHLSWAIGFLDGWLRARPGRPMPAQRALDDTQQAEANR</sequence>
<dbReference type="EMBL" id="CP053708">
    <property type="protein sequence ID" value="QKE88753.1"/>
    <property type="molecule type" value="Genomic_DNA"/>
</dbReference>
<dbReference type="CDD" id="cd02525">
    <property type="entry name" value="Succinoglycan_BP_ExoA"/>
    <property type="match status" value="1"/>
</dbReference>
<evidence type="ECO:0000256" key="6">
    <source>
        <dbReference type="SAM" id="Phobius"/>
    </source>
</evidence>
<feature type="domain" description="Glycosyltransferase 2-like" evidence="7">
    <location>
        <begin position="10"/>
        <end position="175"/>
    </location>
</feature>
<dbReference type="InterPro" id="IPR029044">
    <property type="entry name" value="Nucleotide-diphossugar_trans"/>
</dbReference>
<evidence type="ECO:0000256" key="3">
    <source>
        <dbReference type="ARBA" id="ARBA00022676"/>
    </source>
</evidence>
<organism evidence="8 9">
    <name type="scientific">Lichenicola cladoniae</name>
    <dbReference type="NCBI Taxonomy" id="1484109"/>
    <lineage>
        <taxon>Bacteria</taxon>
        <taxon>Pseudomonadati</taxon>
        <taxon>Pseudomonadota</taxon>
        <taxon>Alphaproteobacteria</taxon>
        <taxon>Acetobacterales</taxon>
        <taxon>Acetobacteraceae</taxon>
        <taxon>Lichenicola</taxon>
    </lineage>
</organism>
<dbReference type="KEGG" id="lck:HN018_00625"/>
<protein>
    <submittedName>
        <fullName evidence="8">Glycosyltransferase family 2 protein</fullName>
    </submittedName>
</protein>
<evidence type="ECO:0000259" key="7">
    <source>
        <dbReference type="Pfam" id="PF00535"/>
    </source>
</evidence>
<proteinExistence type="predicted"/>
<evidence type="ECO:0000256" key="4">
    <source>
        <dbReference type="ARBA" id="ARBA00022679"/>
    </source>
</evidence>
<dbReference type="PANTHER" id="PTHR43646:SF2">
    <property type="entry name" value="GLYCOSYLTRANSFERASE 2-LIKE DOMAIN-CONTAINING PROTEIN"/>
    <property type="match status" value="1"/>
</dbReference>
<evidence type="ECO:0000256" key="5">
    <source>
        <dbReference type="ARBA" id="ARBA00023136"/>
    </source>
</evidence>
<dbReference type="GO" id="GO:0005886">
    <property type="term" value="C:plasma membrane"/>
    <property type="evidence" value="ECO:0007669"/>
    <property type="project" value="UniProtKB-SubCell"/>
</dbReference>
<dbReference type="PANTHER" id="PTHR43646">
    <property type="entry name" value="GLYCOSYLTRANSFERASE"/>
    <property type="match status" value="1"/>
</dbReference>
<keyword evidence="3" id="KW-0328">Glycosyltransferase</keyword>
<dbReference type="SUPFAM" id="SSF53448">
    <property type="entry name" value="Nucleotide-diphospho-sugar transferases"/>
    <property type="match status" value="1"/>
</dbReference>
<comment type="subcellular location">
    <subcellularLocation>
        <location evidence="1">Cell membrane</location>
    </subcellularLocation>
</comment>
<evidence type="ECO:0000313" key="9">
    <source>
        <dbReference type="Proteomes" id="UP000500767"/>
    </source>
</evidence>
<keyword evidence="6" id="KW-1133">Transmembrane helix</keyword>